<organism evidence="1 2">
    <name type="scientific">Streptomyces hokutonensis</name>
    <dbReference type="NCBI Taxonomy" id="1306990"/>
    <lineage>
        <taxon>Bacteria</taxon>
        <taxon>Bacillati</taxon>
        <taxon>Actinomycetota</taxon>
        <taxon>Actinomycetes</taxon>
        <taxon>Kitasatosporales</taxon>
        <taxon>Streptomycetaceae</taxon>
        <taxon>Streptomyces</taxon>
    </lineage>
</organism>
<evidence type="ECO:0000313" key="1">
    <source>
        <dbReference type="EMBL" id="MFE9601977.1"/>
    </source>
</evidence>
<comment type="caution">
    <text evidence="1">The sequence shown here is derived from an EMBL/GenBank/DDBJ whole genome shotgun (WGS) entry which is preliminary data.</text>
</comment>
<name>A0ABW6M915_9ACTN</name>
<dbReference type="EMBL" id="JBIAHM010000009">
    <property type="protein sequence ID" value="MFE9601977.1"/>
    <property type="molecule type" value="Genomic_DNA"/>
</dbReference>
<sequence length="132" mass="14267">MTISSTRHERPLARIRTDVVVLLADIDHHGGGQARLDGQPLTDQERALVAFATLGELRAAADHTGRLLGEERKQIAALDRIHELVGPYCARLPAGSTFGDVMPLMTDAERAELDALVRTLPVDGTVIVPRTA</sequence>
<dbReference type="Proteomes" id="UP001601303">
    <property type="component" value="Unassembled WGS sequence"/>
</dbReference>
<dbReference type="RefSeq" id="WP_388109566.1">
    <property type="nucleotide sequence ID" value="NZ_JBIAHM010000009.1"/>
</dbReference>
<accession>A0ABW6M915</accession>
<reference evidence="1 2" key="1">
    <citation type="submission" date="2024-10" db="EMBL/GenBank/DDBJ databases">
        <title>The Natural Products Discovery Center: Release of the First 8490 Sequenced Strains for Exploring Actinobacteria Biosynthetic Diversity.</title>
        <authorList>
            <person name="Kalkreuter E."/>
            <person name="Kautsar S.A."/>
            <person name="Yang D."/>
            <person name="Bader C.D."/>
            <person name="Teijaro C.N."/>
            <person name="Fluegel L."/>
            <person name="Davis C.M."/>
            <person name="Simpson J.R."/>
            <person name="Lauterbach L."/>
            <person name="Steele A.D."/>
            <person name="Gui C."/>
            <person name="Meng S."/>
            <person name="Li G."/>
            <person name="Viehrig K."/>
            <person name="Ye F."/>
            <person name="Su P."/>
            <person name="Kiefer A.F."/>
            <person name="Nichols A."/>
            <person name="Cepeda A.J."/>
            <person name="Yan W."/>
            <person name="Fan B."/>
            <person name="Jiang Y."/>
            <person name="Adhikari A."/>
            <person name="Zheng C.-J."/>
            <person name="Schuster L."/>
            <person name="Cowan T.M."/>
            <person name="Smanski M.J."/>
            <person name="Chevrette M.G."/>
            <person name="De Carvalho L.P.S."/>
            <person name="Shen B."/>
        </authorList>
    </citation>
    <scope>NUCLEOTIDE SEQUENCE [LARGE SCALE GENOMIC DNA]</scope>
    <source>
        <strain evidence="1 2">NPDC006488</strain>
    </source>
</reference>
<gene>
    <name evidence="1" type="ORF">ACFYNQ_25860</name>
</gene>
<keyword evidence="2" id="KW-1185">Reference proteome</keyword>
<evidence type="ECO:0000313" key="2">
    <source>
        <dbReference type="Proteomes" id="UP001601303"/>
    </source>
</evidence>
<proteinExistence type="predicted"/>
<protein>
    <submittedName>
        <fullName evidence="1">Uncharacterized protein</fullName>
    </submittedName>
</protein>